<accession>A0A8J3D016</accession>
<reference evidence="1" key="2">
    <citation type="submission" date="2020-09" db="EMBL/GenBank/DDBJ databases">
        <authorList>
            <person name="Sun Q."/>
            <person name="Kim S."/>
        </authorList>
    </citation>
    <scope>NUCLEOTIDE SEQUENCE</scope>
    <source>
        <strain evidence="1">KCTC 23224</strain>
    </source>
</reference>
<evidence type="ECO:0000313" key="2">
    <source>
        <dbReference type="Proteomes" id="UP000642809"/>
    </source>
</evidence>
<comment type="caution">
    <text evidence="1">The sequence shown here is derived from an EMBL/GenBank/DDBJ whole genome shotgun (WGS) entry which is preliminary data.</text>
</comment>
<dbReference type="Pfam" id="PF20459">
    <property type="entry name" value="DUF6712"/>
    <property type="match status" value="2"/>
</dbReference>
<name>A0A8J3D016_9BACT</name>
<gene>
    <name evidence="1" type="ORF">GCM10008106_26840</name>
</gene>
<reference evidence="1" key="1">
    <citation type="journal article" date="2014" name="Int. J. Syst. Evol. Microbiol.">
        <title>Complete genome sequence of Corynebacterium casei LMG S-19264T (=DSM 44701T), isolated from a smear-ripened cheese.</title>
        <authorList>
            <consortium name="US DOE Joint Genome Institute (JGI-PGF)"/>
            <person name="Walter F."/>
            <person name="Albersmeier A."/>
            <person name="Kalinowski J."/>
            <person name="Ruckert C."/>
        </authorList>
    </citation>
    <scope>NUCLEOTIDE SEQUENCE</scope>
    <source>
        <strain evidence="1">KCTC 23224</strain>
    </source>
</reference>
<protein>
    <submittedName>
        <fullName evidence="1">Uncharacterized protein</fullName>
    </submittedName>
</protein>
<sequence>MLFNKSNQGAQELQDRTGSYYANNDFSRIETDVLLAEKDIIKIVGGGVYARALNHYNSSNYQSESTDHVINNKLVQMLQMPIAYLATYNYYQSNLVSHQDTGRKVSIDNQNEKMAWEWMLDRDDRAHLLKVNKTVDLLISWLEENNITEWKNSDNRKLTRELFVNSEKVFQESYPIDESPRFFYTVLAWNNEVQTKTIKKALGALYAPLLAFWQSSLVSGSGTPPDNADELQELLEMVQKTIPLFVMSKAVKRLSLQVLPDSVVQQFKSDRGARAASTPALTEVIEWHHSSLLRDAYLALDDIKLFLQRMDPESGRFQLIPENKPSRKFART</sequence>
<dbReference type="Proteomes" id="UP000642809">
    <property type="component" value="Unassembled WGS sequence"/>
</dbReference>
<dbReference type="RefSeq" id="WP_189583536.1">
    <property type="nucleotide sequence ID" value="NZ_BMYF01000017.1"/>
</dbReference>
<dbReference type="AlphaFoldDB" id="A0A8J3D016"/>
<keyword evidence="2" id="KW-1185">Reference proteome</keyword>
<dbReference type="EMBL" id="BMYF01000017">
    <property type="protein sequence ID" value="GHB44404.1"/>
    <property type="molecule type" value="Genomic_DNA"/>
</dbReference>
<evidence type="ECO:0000313" key="1">
    <source>
        <dbReference type="EMBL" id="GHB44404.1"/>
    </source>
</evidence>
<dbReference type="InterPro" id="IPR046558">
    <property type="entry name" value="DUF6712"/>
</dbReference>
<organism evidence="1 2">
    <name type="scientific">Mongoliitalea lutea</name>
    <dbReference type="NCBI Taxonomy" id="849756"/>
    <lineage>
        <taxon>Bacteria</taxon>
        <taxon>Pseudomonadati</taxon>
        <taxon>Bacteroidota</taxon>
        <taxon>Cytophagia</taxon>
        <taxon>Cytophagales</taxon>
        <taxon>Cyclobacteriaceae</taxon>
        <taxon>Mongoliitalea</taxon>
    </lineage>
</organism>
<proteinExistence type="predicted"/>